<proteinExistence type="predicted"/>
<evidence type="ECO:0000313" key="2">
    <source>
        <dbReference type="EMBL" id="EGV94034.1"/>
    </source>
</evidence>
<feature type="compositionally biased region" description="Polar residues" evidence="1">
    <location>
        <begin position="105"/>
        <end position="130"/>
    </location>
</feature>
<gene>
    <name evidence="2" type="ORF">I79_021830</name>
</gene>
<dbReference type="InterPro" id="IPR051870">
    <property type="entry name" value="Elongin-A_domain"/>
</dbReference>
<dbReference type="STRING" id="10029.G3IDP7"/>
<organism evidence="2 3">
    <name type="scientific">Cricetulus griseus</name>
    <name type="common">Chinese hamster</name>
    <name type="synonym">Cricetulus barabensis griseus</name>
    <dbReference type="NCBI Taxonomy" id="10029"/>
    <lineage>
        <taxon>Eukaryota</taxon>
        <taxon>Metazoa</taxon>
        <taxon>Chordata</taxon>
        <taxon>Craniata</taxon>
        <taxon>Vertebrata</taxon>
        <taxon>Euteleostomi</taxon>
        <taxon>Mammalia</taxon>
        <taxon>Eutheria</taxon>
        <taxon>Euarchontoglires</taxon>
        <taxon>Glires</taxon>
        <taxon>Rodentia</taxon>
        <taxon>Myomorpha</taxon>
        <taxon>Muroidea</taxon>
        <taxon>Cricetidae</taxon>
        <taxon>Cricetinae</taxon>
        <taxon>Cricetulus</taxon>
    </lineage>
</organism>
<reference evidence="3" key="1">
    <citation type="journal article" date="2011" name="Nat. Biotechnol.">
        <title>The genomic sequence of the Chinese hamster ovary (CHO)-K1 cell line.</title>
        <authorList>
            <person name="Xu X."/>
            <person name="Nagarajan H."/>
            <person name="Lewis N.E."/>
            <person name="Pan S."/>
            <person name="Cai Z."/>
            <person name="Liu X."/>
            <person name="Chen W."/>
            <person name="Xie M."/>
            <person name="Wang W."/>
            <person name="Hammond S."/>
            <person name="Andersen M.R."/>
            <person name="Neff N."/>
            <person name="Passarelli B."/>
            <person name="Koh W."/>
            <person name="Fan H.C."/>
            <person name="Wang J."/>
            <person name="Gui Y."/>
            <person name="Lee K.H."/>
            <person name="Betenbaugh M.J."/>
            <person name="Quake S.R."/>
            <person name="Famili I."/>
            <person name="Palsson B.O."/>
            <person name="Wang J."/>
        </authorList>
    </citation>
    <scope>NUCLEOTIDE SEQUENCE [LARGE SCALE GENOMIC DNA]</scope>
    <source>
        <strain evidence="3">CHO K1 cell line</strain>
    </source>
</reference>
<sequence>CARRQPRQLYKTLKKLSSQPMLGDILEETGFRQSIKLLKNQQFLVPFAKELAARWSEKFTFGPQPLQDFAFHRNSMTEIRSNSPEDKPHKPVSQGHREDGRQVCEVSSSIPQHSATQSIDTSSKQIQTRIPNAEPAGRKTQRESFRDPHLDKECQWRVSELWGSPGLLKG</sequence>
<dbReference type="PANTHER" id="PTHR15141">
    <property type="entry name" value="TRANSCRIPTION ELONGATION FACTOR B POLYPEPTIDE 3"/>
    <property type="match status" value="1"/>
</dbReference>
<accession>G3IDP7</accession>
<feature type="compositionally biased region" description="Basic and acidic residues" evidence="1">
    <location>
        <begin position="136"/>
        <end position="151"/>
    </location>
</feature>
<dbReference type="EMBL" id="JH002087">
    <property type="protein sequence ID" value="EGV94034.1"/>
    <property type="molecule type" value="Genomic_DNA"/>
</dbReference>
<protein>
    <submittedName>
        <fullName evidence="2">RNA polymerase II transcription factor SIII subunit A2</fullName>
    </submittedName>
</protein>
<dbReference type="Proteomes" id="UP000001075">
    <property type="component" value="Unassembled WGS sequence"/>
</dbReference>
<evidence type="ECO:0000313" key="3">
    <source>
        <dbReference type="Proteomes" id="UP000001075"/>
    </source>
</evidence>
<feature type="non-terminal residue" evidence="2">
    <location>
        <position position="1"/>
    </location>
</feature>
<evidence type="ECO:0000256" key="1">
    <source>
        <dbReference type="SAM" id="MobiDB-lite"/>
    </source>
</evidence>
<dbReference type="AlphaFoldDB" id="G3IDP7"/>
<dbReference type="InParanoid" id="G3IDP7"/>
<feature type="compositionally biased region" description="Basic and acidic residues" evidence="1">
    <location>
        <begin position="83"/>
        <end position="102"/>
    </location>
</feature>
<feature type="region of interest" description="Disordered" evidence="1">
    <location>
        <begin position="72"/>
        <end position="151"/>
    </location>
</feature>
<name>G3IDP7_CRIGR</name>
<dbReference type="PANTHER" id="PTHR15141:SF75">
    <property type="entry name" value="ELONGIN-A"/>
    <property type="match status" value="1"/>
</dbReference>